<dbReference type="Proteomes" id="UP001569153">
    <property type="component" value="Unassembled WGS sequence"/>
</dbReference>
<dbReference type="RefSeq" id="WP_371731158.1">
    <property type="nucleotide sequence ID" value="NZ_JBGOOT010000038.1"/>
</dbReference>
<organism evidence="2 3">
    <name type="scientific">Vibrio cortegadensis</name>
    <dbReference type="NCBI Taxonomy" id="1328770"/>
    <lineage>
        <taxon>Bacteria</taxon>
        <taxon>Pseudomonadati</taxon>
        <taxon>Pseudomonadota</taxon>
        <taxon>Gammaproteobacteria</taxon>
        <taxon>Vibrionales</taxon>
        <taxon>Vibrionaceae</taxon>
        <taxon>Vibrio</taxon>
    </lineage>
</organism>
<evidence type="ECO:0000256" key="1">
    <source>
        <dbReference type="SAM" id="SignalP"/>
    </source>
</evidence>
<gene>
    <name evidence="2" type="ORF">ACED38_18880</name>
</gene>
<keyword evidence="3" id="KW-1185">Reference proteome</keyword>
<evidence type="ECO:0000313" key="2">
    <source>
        <dbReference type="EMBL" id="MEZ8196931.1"/>
    </source>
</evidence>
<name>A0ABV4MBP1_9VIBR</name>
<evidence type="ECO:0000313" key="3">
    <source>
        <dbReference type="Proteomes" id="UP001569153"/>
    </source>
</evidence>
<feature type="chain" id="PRO_5045768637" evidence="1">
    <location>
        <begin position="22"/>
        <end position="167"/>
    </location>
</feature>
<feature type="signal peptide" evidence="1">
    <location>
        <begin position="1"/>
        <end position="21"/>
    </location>
</feature>
<reference evidence="2 3" key="1">
    <citation type="submission" date="2024-06" db="EMBL/GenBank/DDBJ databases">
        <authorList>
            <person name="Steensen K."/>
            <person name="Seneca J."/>
            <person name="Bartlau N."/>
            <person name="Yu A.X."/>
            <person name="Polz M.F."/>
        </authorList>
    </citation>
    <scope>NUCLEOTIDE SEQUENCE [LARGE SCALE GENOMIC DNA]</scope>
    <source>
        <strain evidence="2 3">FF146</strain>
    </source>
</reference>
<keyword evidence="1" id="KW-0732">Signal</keyword>
<comment type="caution">
    <text evidence="2">The sequence shown here is derived from an EMBL/GenBank/DDBJ whole genome shotgun (WGS) entry which is preliminary data.</text>
</comment>
<sequence length="167" mass="19061">MSNLLKIIVMFSLSLSLLGCTSLNDTIAVQDDFASNFAKTDSDVFILDQERVVKITRGLIESRFYAKLPKGTYQPVASSSNRTFYQSPEGFKYIVNGEVKSRIGGIVNINAGDNSQFYVWYFHSRDHDDFKHFFEIEPNGDWLQDIQPGILNTSTRPWIENEMVVTM</sequence>
<dbReference type="EMBL" id="JBGOOT010000038">
    <property type="protein sequence ID" value="MEZ8196931.1"/>
    <property type="molecule type" value="Genomic_DNA"/>
</dbReference>
<dbReference type="PROSITE" id="PS51257">
    <property type="entry name" value="PROKAR_LIPOPROTEIN"/>
    <property type="match status" value="1"/>
</dbReference>
<accession>A0ABV4MBP1</accession>
<proteinExistence type="predicted"/>
<protein>
    <submittedName>
        <fullName evidence="2">Uncharacterized protein</fullName>
    </submittedName>
</protein>